<reference evidence="2 3" key="1">
    <citation type="submission" date="2014-04" db="EMBL/GenBank/DDBJ databases">
        <authorList>
            <consortium name="DOE Joint Genome Institute"/>
            <person name="Kuo A."/>
            <person name="Zuccaro A."/>
            <person name="Kohler A."/>
            <person name="Nagy L.G."/>
            <person name="Floudas D."/>
            <person name="Copeland A."/>
            <person name="Barry K.W."/>
            <person name="Cichocki N."/>
            <person name="Veneault-Fourrey C."/>
            <person name="LaButti K."/>
            <person name="Lindquist E.A."/>
            <person name="Lipzen A."/>
            <person name="Lundell T."/>
            <person name="Morin E."/>
            <person name="Murat C."/>
            <person name="Sun H."/>
            <person name="Tunlid A."/>
            <person name="Henrissat B."/>
            <person name="Grigoriev I.V."/>
            <person name="Hibbett D.S."/>
            <person name="Martin F."/>
            <person name="Nordberg H.P."/>
            <person name="Cantor M.N."/>
            <person name="Hua S.X."/>
        </authorList>
    </citation>
    <scope>NUCLEOTIDE SEQUENCE [LARGE SCALE GENOMIC DNA]</scope>
    <source>
        <strain evidence="2 3">MAFF 305830</strain>
    </source>
</reference>
<dbReference type="OrthoDB" id="2966769at2759"/>
<dbReference type="HOGENOM" id="CLU_113571_0_0_1"/>
<feature type="non-terminal residue" evidence="2">
    <location>
        <position position="1"/>
    </location>
</feature>
<feature type="non-terminal residue" evidence="2">
    <location>
        <position position="149"/>
    </location>
</feature>
<keyword evidence="1" id="KW-0732">Signal</keyword>
<protein>
    <submittedName>
        <fullName evidence="2">Uncharacterized protein</fullName>
    </submittedName>
</protein>
<sequence length="149" mass="16245">NSLPTSCLVLRLLLCVAGALASFTTLTCTSSNECITPDKDGAFCYRPNQSRRAREDSVCRSGSWQNVMAVHIASSTSIGYYEKSTLTRLGDHTYHVIRQVYVCASGQLTDGTYQSVCGYASEDNKAMYPSCALAIGQPYVEDGCYVPDR</sequence>
<feature type="signal peptide" evidence="1">
    <location>
        <begin position="1"/>
        <end position="21"/>
    </location>
</feature>
<evidence type="ECO:0000313" key="2">
    <source>
        <dbReference type="EMBL" id="KIM23324.1"/>
    </source>
</evidence>
<accession>A0A0C3ATH7</accession>
<proteinExistence type="predicted"/>
<reference evidence="3" key="2">
    <citation type="submission" date="2015-01" db="EMBL/GenBank/DDBJ databases">
        <title>Evolutionary Origins and Diversification of the Mycorrhizal Mutualists.</title>
        <authorList>
            <consortium name="DOE Joint Genome Institute"/>
            <consortium name="Mycorrhizal Genomics Consortium"/>
            <person name="Kohler A."/>
            <person name="Kuo A."/>
            <person name="Nagy L.G."/>
            <person name="Floudas D."/>
            <person name="Copeland A."/>
            <person name="Barry K.W."/>
            <person name="Cichocki N."/>
            <person name="Veneault-Fourrey C."/>
            <person name="LaButti K."/>
            <person name="Lindquist E.A."/>
            <person name="Lipzen A."/>
            <person name="Lundell T."/>
            <person name="Morin E."/>
            <person name="Murat C."/>
            <person name="Riley R."/>
            <person name="Ohm R."/>
            <person name="Sun H."/>
            <person name="Tunlid A."/>
            <person name="Henrissat B."/>
            <person name="Grigoriev I.V."/>
            <person name="Hibbett D.S."/>
            <person name="Martin F."/>
        </authorList>
    </citation>
    <scope>NUCLEOTIDE SEQUENCE [LARGE SCALE GENOMIC DNA]</scope>
    <source>
        <strain evidence="3">MAFF 305830</strain>
    </source>
</reference>
<organism evidence="2 3">
    <name type="scientific">Serendipita vermifera MAFF 305830</name>
    <dbReference type="NCBI Taxonomy" id="933852"/>
    <lineage>
        <taxon>Eukaryota</taxon>
        <taxon>Fungi</taxon>
        <taxon>Dikarya</taxon>
        <taxon>Basidiomycota</taxon>
        <taxon>Agaricomycotina</taxon>
        <taxon>Agaricomycetes</taxon>
        <taxon>Sebacinales</taxon>
        <taxon>Serendipitaceae</taxon>
        <taxon>Serendipita</taxon>
    </lineage>
</organism>
<name>A0A0C3ATH7_SERVB</name>
<keyword evidence="3" id="KW-1185">Reference proteome</keyword>
<gene>
    <name evidence="2" type="ORF">M408DRAFT_58812</name>
</gene>
<feature type="chain" id="PRO_5002172395" evidence="1">
    <location>
        <begin position="22"/>
        <end position="149"/>
    </location>
</feature>
<dbReference type="EMBL" id="KN824339">
    <property type="protein sequence ID" value="KIM23324.1"/>
    <property type="molecule type" value="Genomic_DNA"/>
</dbReference>
<evidence type="ECO:0000313" key="3">
    <source>
        <dbReference type="Proteomes" id="UP000054097"/>
    </source>
</evidence>
<dbReference type="Proteomes" id="UP000054097">
    <property type="component" value="Unassembled WGS sequence"/>
</dbReference>
<evidence type="ECO:0000256" key="1">
    <source>
        <dbReference type="SAM" id="SignalP"/>
    </source>
</evidence>
<dbReference type="AlphaFoldDB" id="A0A0C3ATH7"/>